<dbReference type="AlphaFoldDB" id="A0A396HRQ2"/>
<reference evidence="2" key="1">
    <citation type="journal article" date="2018" name="Nat. Plants">
        <title>Whole-genome landscape of Medicago truncatula symbiotic genes.</title>
        <authorList>
            <person name="Pecrix Y."/>
            <person name="Staton S.E."/>
            <person name="Sallet E."/>
            <person name="Lelandais-Briere C."/>
            <person name="Moreau S."/>
            <person name="Carrere S."/>
            <person name="Blein T."/>
            <person name="Jardinaud M.F."/>
            <person name="Latrasse D."/>
            <person name="Zouine M."/>
            <person name="Zahm M."/>
            <person name="Kreplak J."/>
            <person name="Mayjonade B."/>
            <person name="Satge C."/>
            <person name="Perez M."/>
            <person name="Cauet S."/>
            <person name="Marande W."/>
            <person name="Chantry-Darmon C."/>
            <person name="Lopez-Roques C."/>
            <person name="Bouchez O."/>
            <person name="Berard A."/>
            <person name="Debelle F."/>
            <person name="Munos S."/>
            <person name="Bendahmane A."/>
            <person name="Berges H."/>
            <person name="Niebel A."/>
            <person name="Buitink J."/>
            <person name="Frugier F."/>
            <person name="Benhamed M."/>
            <person name="Crespi M."/>
            <person name="Gouzy J."/>
            <person name="Gamas P."/>
        </authorList>
    </citation>
    <scope>NUCLEOTIDE SEQUENCE [LARGE SCALE GENOMIC DNA]</scope>
    <source>
        <strain evidence="2">cv. Jemalong A17</strain>
    </source>
</reference>
<organism evidence="1 2">
    <name type="scientific">Medicago truncatula</name>
    <name type="common">Barrel medic</name>
    <name type="synonym">Medicago tribuloides</name>
    <dbReference type="NCBI Taxonomy" id="3880"/>
    <lineage>
        <taxon>Eukaryota</taxon>
        <taxon>Viridiplantae</taxon>
        <taxon>Streptophyta</taxon>
        <taxon>Embryophyta</taxon>
        <taxon>Tracheophyta</taxon>
        <taxon>Spermatophyta</taxon>
        <taxon>Magnoliopsida</taxon>
        <taxon>eudicotyledons</taxon>
        <taxon>Gunneridae</taxon>
        <taxon>Pentapetalae</taxon>
        <taxon>rosids</taxon>
        <taxon>fabids</taxon>
        <taxon>Fabales</taxon>
        <taxon>Fabaceae</taxon>
        <taxon>Papilionoideae</taxon>
        <taxon>50 kb inversion clade</taxon>
        <taxon>NPAAA clade</taxon>
        <taxon>Hologalegina</taxon>
        <taxon>IRL clade</taxon>
        <taxon>Trifolieae</taxon>
        <taxon>Medicago</taxon>
    </lineage>
</organism>
<evidence type="ECO:0000313" key="1">
    <source>
        <dbReference type="EMBL" id="RHN56012.1"/>
    </source>
</evidence>
<name>A0A396HRQ2_MEDTR</name>
<proteinExistence type="predicted"/>
<accession>A0A396HRQ2</accession>
<dbReference type="Proteomes" id="UP000265566">
    <property type="component" value="Chromosome 5"/>
</dbReference>
<comment type="caution">
    <text evidence="1">The sequence shown here is derived from an EMBL/GenBank/DDBJ whole genome shotgun (WGS) entry which is preliminary data.</text>
</comment>
<evidence type="ECO:0000313" key="2">
    <source>
        <dbReference type="Proteomes" id="UP000265566"/>
    </source>
</evidence>
<sequence length="45" mass="5246">MAYMLKFDFNLGEQKVKFELMKQCAATSGNHTTEQKQPQNLLRVK</sequence>
<dbReference type="Gramene" id="rna31325">
    <property type="protein sequence ID" value="RHN56012.1"/>
    <property type="gene ID" value="gene31325"/>
</dbReference>
<protein>
    <submittedName>
        <fullName evidence="1">Uncharacterized protein</fullName>
    </submittedName>
</protein>
<gene>
    <name evidence="1" type="ORF">MtrunA17_Chr5g0424731</name>
</gene>
<dbReference type="EMBL" id="PSQE01000005">
    <property type="protein sequence ID" value="RHN56012.1"/>
    <property type="molecule type" value="Genomic_DNA"/>
</dbReference>